<evidence type="ECO:0000256" key="1">
    <source>
        <dbReference type="ARBA" id="ARBA00004651"/>
    </source>
</evidence>
<dbReference type="GO" id="GO:0005886">
    <property type="term" value="C:plasma membrane"/>
    <property type="evidence" value="ECO:0007669"/>
    <property type="project" value="UniProtKB-SubCell"/>
</dbReference>
<dbReference type="CDD" id="cd06550">
    <property type="entry name" value="TM_ABC_iron-siderophores_like"/>
    <property type="match status" value="1"/>
</dbReference>
<dbReference type="AlphaFoldDB" id="A0A0E2E1U3"/>
<dbReference type="EMBL" id="AGDV01000021">
    <property type="protein sequence ID" value="EMB30464.1"/>
    <property type="molecule type" value="Genomic_DNA"/>
</dbReference>
<dbReference type="GO" id="GO:0022857">
    <property type="term" value="F:transmembrane transporter activity"/>
    <property type="evidence" value="ECO:0007669"/>
    <property type="project" value="InterPro"/>
</dbReference>
<comment type="subcellular location">
    <subcellularLocation>
        <location evidence="1">Cell membrane</location>
        <topology evidence="1">Multi-pass membrane protein</topology>
    </subcellularLocation>
</comment>
<feature type="transmembrane region" description="Helical" evidence="8">
    <location>
        <begin position="166"/>
        <end position="188"/>
    </location>
</feature>
<feature type="transmembrane region" description="Helical" evidence="8">
    <location>
        <begin position="298"/>
        <end position="317"/>
    </location>
</feature>
<evidence type="ECO:0000256" key="2">
    <source>
        <dbReference type="ARBA" id="ARBA00007935"/>
    </source>
</evidence>
<feature type="transmembrane region" description="Helical" evidence="8">
    <location>
        <begin position="78"/>
        <end position="99"/>
    </location>
</feature>
<keyword evidence="3" id="KW-0813">Transport</keyword>
<reference evidence="9" key="1">
    <citation type="submission" date="2012-01" db="EMBL/GenBank/DDBJ databases">
        <title>The Genome Sequence of Treponema denticola H-22.</title>
        <authorList>
            <consortium name="The Broad Institute Genome Sequencing Platform"/>
            <person name="Earl A."/>
            <person name="Ward D."/>
            <person name="Feldgarden M."/>
            <person name="Gevers D."/>
            <person name="Blanton J.M."/>
            <person name="Fenno C.J."/>
            <person name="Baranova O.V."/>
            <person name="Mathney J."/>
            <person name="Dewhirst F.E."/>
            <person name="Izard J."/>
            <person name="Young S.K."/>
            <person name="Zeng Q."/>
            <person name="Gargeya S."/>
            <person name="Fitzgerald M."/>
            <person name="Haas B."/>
            <person name="Abouelleil A."/>
            <person name="Alvarado L."/>
            <person name="Arachchi H.M."/>
            <person name="Berlin A."/>
            <person name="Chapman S.B."/>
            <person name="Gearin G."/>
            <person name="Goldberg J."/>
            <person name="Griggs A."/>
            <person name="Gujja S."/>
            <person name="Hansen M."/>
            <person name="Heiman D."/>
            <person name="Howarth C."/>
            <person name="Larimer J."/>
            <person name="Lui A."/>
            <person name="MacDonald P.J.P."/>
            <person name="McCowen C."/>
            <person name="Montmayeur A."/>
            <person name="Murphy C."/>
            <person name="Neiman D."/>
            <person name="Pearson M."/>
            <person name="Priest M."/>
            <person name="Roberts A."/>
            <person name="Saif S."/>
            <person name="Shea T."/>
            <person name="Sisk P."/>
            <person name="Stolte C."/>
            <person name="Sykes S."/>
            <person name="Wortman J."/>
            <person name="Nusbaum C."/>
            <person name="Birren B."/>
        </authorList>
    </citation>
    <scope>NUCLEOTIDE SEQUENCE [LARGE SCALE GENOMIC DNA]</scope>
    <source>
        <strain evidence="9">H-22</strain>
    </source>
</reference>
<dbReference type="SUPFAM" id="SSF81345">
    <property type="entry name" value="ABC transporter involved in vitamin B12 uptake, BtuC"/>
    <property type="match status" value="1"/>
</dbReference>
<protein>
    <submittedName>
        <fullName evidence="9">Uncharacterized protein</fullName>
    </submittedName>
</protein>
<dbReference type="GeneID" id="2739876"/>
<feature type="transmembrane region" description="Helical" evidence="8">
    <location>
        <begin position="208"/>
        <end position="228"/>
    </location>
</feature>
<evidence type="ECO:0000313" key="9">
    <source>
        <dbReference type="EMBL" id="EMB30464.1"/>
    </source>
</evidence>
<dbReference type="Gene3D" id="1.10.3470.10">
    <property type="entry name" value="ABC transporter involved in vitamin B12 uptake, BtuC"/>
    <property type="match status" value="1"/>
</dbReference>
<dbReference type="InterPro" id="IPR000522">
    <property type="entry name" value="ABC_transptr_permease_BtuC"/>
</dbReference>
<evidence type="ECO:0000256" key="5">
    <source>
        <dbReference type="ARBA" id="ARBA00022692"/>
    </source>
</evidence>
<proteinExistence type="inferred from homology"/>
<dbReference type="PANTHER" id="PTHR30472:SF25">
    <property type="entry name" value="ABC TRANSPORTER PERMEASE PROTEIN MJ0876-RELATED"/>
    <property type="match status" value="1"/>
</dbReference>
<dbReference type="FunFam" id="1.10.3470.10:FF:000001">
    <property type="entry name" value="Vitamin B12 ABC transporter permease BtuC"/>
    <property type="match status" value="1"/>
</dbReference>
<evidence type="ECO:0000256" key="8">
    <source>
        <dbReference type="SAM" id="Phobius"/>
    </source>
</evidence>
<evidence type="ECO:0000256" key="4">
    <source>
        <dbReference type="ARBA" id="ARBA00022475"/>
    </source>
</evidence>
<evidence type="ECO:0000256" key="7">
    <source>
        <dbReference type="ARBA" id="ARBA00023136"/>
    </source>
</evidence>
<dbReference type="GO" id="GO:0033214">
    <property type="term" value="P:siderophore-iron import into cell"/>
    <property type="evidence" value="ECO:0007669"/>
    <property type="project" value="TreeGrafter"/>
</dbReference>
<comment type="similarity">
    <text evidence="2">Belongs to the binding-protein-dependent transport system permease family. FecCD subfamily.</text>
</comment>
<comment type="caution">
    <text evidence="9">The sequence shown here is derived from an EMBL/GenBank/DDBJ whole genome shotgun (WGS) entry which is preliminary data.</text>
</comment>
<dbReference type="Proteomes" id="UP000011705">
    <property type="component" value="Chromosome"/>
</dbReference>
<keyword evidence="4" id="KW-1003">Cell membrane</keyword>
<evidence type="ECO:0000256" key="6">
    <source>
        <dbReference type="ARBA" id="ARBA00022989"/>
    </source>
</evidence>
<dbReference type="RefSeq" id="WP_002669987.1">
    <property type="nucleotide sequence ID" value="NZ_CM001795.1"/>
</dbReference>
<keyword evidence="7 8" id="KW-0472">Membrane</keyword>
<keyword evidence="6 8" id="KW-1133">Transmembrane helix</keyword>
<sequence length="355" mass="37584">MQNNKNKVLKIVFLSSALLFLLAGLLISIVLSVGFGAVRIAPAEILKIAQFKILGAGSLEGIKKSAIDIVWIVRMPRILLACLTGMGLAVTGVVMQAIVQNSLADPYILGISSGASLGATLAIALGVGAKLGPNYVGLCACFSAFGTALIVINAANIKGRANSAKLLMAGIAISTIFSAFSSFIVFTTKNREAIRSITFWLMGGFGGAKWENLGLLAGVIFLGIFFFMTQYRTLNLMLLGDSVSITLGKDLHIYRQVYLLICSAIVGFLVYNAGIIGFIGLIIPHISRIFWGTNHKNIIPSSVLIGAIILIWADVLARSVSSLGEIPVGVVISLIGSPVFLYLLINKEYGFGGKA</sequence>
<dbReference type="PANTHER" id="PTHR30472">
    <property type="entry name" value="FERRIC ENTEROBACTIN TRANSPORT SYSTEM PERMEASE PROTEIN"/>
    <property type="match status" value="1"/>
</dbReference>
<dbReference type="HOGENOM" id="CLU_013016_0_1_12"/>
<keyword evidence="5 8" id="KW-0812">Transmembrane</keyword>
<feature type="transmembrane region" description="Helical" evidence="8">
    <location>
        <begin position="326"/>
        <end position="345"/>
    </location>
</feature>
<feature type="transmembrane region" description="Helical" evidence="8">
    <location>
        <begin position="257"/>
        <end position="286"/>
    </location>
</feature>
<accession>A0A0E2E1U3</accession>
<dbReference type="Pfam" id="PF01032">
    <property type="entry name" value="FecCD"/>
    <property type="match status" value="1"/>
</dbReference>
<dbReference type="PATRIC" id="fig|999432.5.peg.2231"/>
<feature type="transmembrane region" description="Helical" evidence="8">
    <location>
        <begin position="106"/>
        <end position="129"/>
    </location>
</feature>
<dbReference type="InterPro" id="IPR037294">
    <property type="entry name" value="ABC_BtuC-like"/>
</dbReference>
<feature type="transmembrane region" description="Helical" evidence="8">
    <location>
        <begin position="12"/>
        <end position="38"/>
    </location>
</feature>
<name>A0A0E2E1U3_TREDN</name>
<evidence type="ECO:0000256" key="3">
    <source>
        <dbReference type="ARBA" id="ARBA00022448"/>
    </source>
</evidence>
<feature type="transmembrane region" description="Helical" evidence="8">
    <location>
        <begin position="135"/>
        <end position="154"/>
    </location>
</feature>
<organism evidence="9">
    <name type="scientific">Treponema denticola H-22</name>
    <dbReference type="NCBI Taxonomy" id="999432"/>
    <lineage>
        <taxon>Bacteria</taxon>
        <taxon>Pseudomonadati</taxon>
        <taxon>Spirochaetota</taxon>
        <taxon>Spirochaetia</taxon>
        <taxon>Spirochaetales</taxon>
        <taxon>Treponemataceae</taxon>
        <taxon>Treponema</taxon>
    </lineage>
</organism>
<gene>
    <name evidence="9" type="ORF">HMPREF9726_02149</name>
</gene>